<dbReference type="EMBL" id="JACSPV010000010">
    <property type="protein sequence ID" value="MBD8005042.1"/>
    <property type="molecule type" value="Genomic_DNA"/>
</dbReference>
<accession>A0ABR8VJS6</accession>
<evidence type="ECO:0000313" key="2">
    <source>
        <dbReference type="Proteomes" id="UP000648182"/>
    </source>
</evidence>
<name>A0ABR8VJS6_9BACI</name>
<gene>
    <name evidence="1" type="ORF">H9631_08110</name>
</gene>
<reference evidence="1 2" key="1">
    <citation type="submission" date="2020-08" db="EMBL/GenBank/DDBJ databases">
        <title>A Genomic Blueprint of the Chicken Gut Microbiome.</title>
        <authorList>
            <person name="Gilroy R."/>
            <person name="Ravi A."/>
            <person name="Getino M."/>
            <person name="Pursley I."/>
            <person name="Horton D.L."/>
            <person name="Alikhan N.-F."/>
            <person name="Baker D."/>
            <person name="Gharbi K."/>
            <person name="Hall N."/>
            <person name="Watson M."/>
            <person name="Adriaenssens E.M."/>
            <person name="Foster-Nyarko E."/>
            <person name="Jarju S."/>
            <person name="Secka A."/>
            <person name="Antonio M."/>
            <person name="Oren A."/>
            <person name="Chaudhuri R."/>
            <person name="La Ragione R.M."/>
            <person name="Hildebrand F."/>
            <person name="Pallen M.J."/>
        </authorList>
    </citation>
    <scope>NUCLEOTIDE SEQUENCE [LARGE SCALE GENOMIC DNA]</scope>
    <source>
        <strain evidence="1 2">Sa1BUA2</strain>
    </source>
</reference>
<dbReference type="RefSeq" id="WP_191811645.1">
    <property type="nucleotide sequence ID" value="NZ_JACSPV010000010.1"/>
</dbReference>
<dbReference type="Proteomes" id="UP000648182">
    <property type="component" value="Unassembled WGS sequence"/>
</dbReference>
<organism evidence="1 2">
    <name type="scientific">Bacillus norwichensis</name>
    <dbReference type="NCBI Taxonomy" id="2762217"/>
    <lineage>
        <taxon>Bacteria</taxon>
        <taxon>Bacillati</taxon>
        <taxon>Bacillota</taxon>
        <taxon>Bacilli</taxon>
        <taxon>Bacillales</taxon>
        <taxon>Bacillaceae</taxon>
        <taxon>Bacillus</taxon>
    </lineage>
</organism>
<evidence type="ECO:0000313" key="1">
    <source>
        <dbReference type="EMBL" id="MBD8005042.1"/>
    </source>
</evidence>
<proteinExistence type="predicted"/>
<protein>
    <submittedName>
        <fullName evidence="1">Uncharacterized protein</fullName>
    </submittedName>
</protein>
<sequence length="159" mass="18592">MGTTAFILISQKEYTPERLLANSIASAYHADIMLNFYNSKNYDSNGHFLSTTLNINDKNVKENGESFILYVGALDNPNLDFFDYKGVGLNPSHKLYQGGTIEEIYGVEELVFRFIYHYLKANPDDYFWVADYNWVYSWKDMQKLKSLPFDSEWCYKKPK</sequence>
<comment type="caution">
    <text evidence="1">The sequence shown here is derived from an EMBL/GenBank/DDBJ whole genome shotgun (WGS) entry which is preliminary data.</text>
</comment>
<keyword evidence="2" id="KW-1185">Reference proteome</keyword>